<name>A0A9D4RHK6_DREPO</name>
<dbReference type="Proteomes" id="UP000828390">
    <property type="component" value="Unassembled WGS sequence"/>
</dbReference>
<keyword evidence="3" id="KW-1185">Reference proteome</keyword>
<accession>A0A9D4RHK6</accession>
<evidence type="ECO:0000313" key="2">
    <source>
        <dbReference type="EMBL" id="KAH3868574.1"/>
    </source>
</evidence>
<dbReference type="EMBL" id="JAIWYP010000002">
    <property type="protein sequence ID" value="KAH3868574.1"/>
    <property type="molecule type" value="Genomic_DNA"/>
</dbReference>
<reference evidence="2" key="2">
    <citation type="submission" date="2020-11" db="EMBL/GenBank/DDBJ databases">
        <authorList>
            <person name="McCartney M.A."/>
            <person name="Auch B."/>
            <person name="Kono T."/>
            <person name="Mallez S."/>
            <person name="Becker A."/>
            <person name="Gohl D.M."/>
            <person name="Silverstein K.A.T."/>
            <person name="Koren S."/>
            <person name="Bechman K.B."/>
            <person name="Herman A."/>
            <person name="Abrahante J.E."/>
            <person name="Garbe J."/>
        </authorList>
    </citation>
    <scope>NUCLEOTIDE SEQUENCE</scope>
    <source>
        <strain evidence="2">Duluth1</strain>
        <tissue evidence="2">Whole animal</tissue>
    </source>
</reference>
<evidence type="ECO:0000256" key="1">
    <source>
        <dbReference type="SAM" id="MobiDB-lite"/>
    </source>
</evidence>
<proteinExistence type="predicted"/>
<sequence>MVECQPDLEGPRFNTHFGPGFFWLGYIYSKHRQFGVRETICINVIFQTLIETDRTEKQTDRHTDRQMDRQPKNRQQTDRYRHKNRQRDRQTDI</sequence>
<gene>
    <name evidence="2" type="ORF">DPMN_031724</name>
</gene>
<feature type="region of interest" description="Disordered" evidence="1">
    <location>
        <begin position="53"/>
        <end position="93"/>
    </location>
</feature>
<dbReference type="AlphaFoldDB" id="A0A9D4RHK6"/>
<organism evidence="2 3">
    <name type="scientific">Dreissena polymorpha</name>
    <name type="common">Zebra mussel</name>
    <name type="synonym">Mytilus polymorpha</name>
    <dbReference type="NCBI Taxonomy" id="45954"/>
    <lineage>
        <taxon>Eukaryota</taxon>
        <taxon>Metazoa</taxon>
        <taxon>Spiralia</taxon>
        <taxon>Lophotrochozoa</taxon>
        <taxon>Mollusca</taxon>
        <taxon>Bivalvia</taxon>
        <taxon>Autobranchia</taxon>
        <taxon>Heteroconchia</taxon>
        <taxon>Euheterodonta</taxon>
        <taxon>Imparidentia</taxon>
        <taxon>Neoheterodontei</taxon>
        <taxon>Myida</taxon>
        <taxon>Dreissenoidea</taxon>
        <taxon>Dreissenidae</taxon>
        <taxon>Dreissena</taxon>
    </lineage>
</organism>
<evidence type="ECO:0000313" key="3">
    <source>
        <dbReference type="Proteomes" id="UP000828390"/>
    </source>
</evidence>
<reference evidence="2" key="1">
    <citation type="journal article" date="2019" name="bioRxiv">
        <title>The Genome of the Zebra Mussel, Dreissena polymorpha: A Resource for Invasive Species Research.</title>
        <authorList>
            <person name="McCartney M.A."/>
            <person name="Auch B."/>
            <person name="Kono T."/>
            <person name="Mallez S."/>
            <person name="Zhang Y."/>
            <person name="Obille A."/>
            <person name="Becker A."/>
            <person name="Abrahante J.E."/>
            <person name="Garbe J."/>
            <person name="Badalamenti J.P."/>
            <person name="Herman A."/>
            <person name="Mangelson H."/>
            <person name="Liachko I."/>
            <person name="Sullivan S."/>
            <person name="Sone E.D."/>
            <person name="Koren S."/>
            <person name="Silverstein K.A.T."/>
            <person name="Beckman K.B."/>
            <person name="Gohl D.M."/>
        </authorList>
    </citation>
    <scope>NUCLEOTIDE SEQUENCE</scope>
    <source>
        <strain evidence="2">Duluth1</strain>
        <tissue evidence="2">Whole animal</tissue>
    </source>
</reference>
<protein>
    <submittedName>
        <fullName evidence="2">Uncharacterized protein</fullName>
    </submittedName>
</protein>
<feature type="compositionally biased region" description="Basic and acidic residues" evidence="1">
    <location>
        <begin position="53"/>
        <end position="79"/>
    </location>
</feature>
<comment type="caution">
    <text evidence="2">The sequence shown here is derived from an EMBL/GenBank/DDBJ whole genome shotgun (WGS) entry which is preliminary data.</text>
</comment>